<dbReference type="InterPro" id="IPR002213">
    <property type="entry name" value="UDP_glucos_trans"/>
</dbReference>
<comment type="similarity">
    <text evidence="1 4">Belongs to the UDP-glycosyltransferase family.</text>
</comment>
<sequence>MSFVNHSAHRPLEIFFIPFVAPGHMIPMIDLARAFATRQGVRVHIIITAHNALLFKSSIDQDVNSSNADIQLHILEFPSSQVGLPEGIENFNSITSPDMYSKVYQGISILQQPMEKLLLQNNPDCIISDMYYPWTNDLANQLGCPRLVFRVNSFFSLSVMESIRRYRPHDTVSSDMETFQVPGLPYHHCIEMTRSQLPDHVRTRTPYGDLMDTFRESEMRSYGVIVNSFYELESPYADHFRNVIGMKAWQIGPVSLCIKREVKDTDEEQKKQHKYMSWLDSMKPNSVVYVSFGSMARFQKTQLIEIASALETCGHPFIWVVREPKEEGENQGWLLSEFEERLNKKGIIIRDWAPQVTILAHPAIGGFVTHCGWNSVLESVAEGVPMITWPLFAEQFYNEKLVIEVLKIGVSVGIYEWEHLMKEGKVIVGRKQIEKAVKMLMDGGDEAEEMKKRARQMSEKAKRAVEEGGSSCASLIDLVEELKVVRHIISI</sequence>
<dbReference type="EMBL" id="JAJJMB010009125">
    <property type="protein sequence ID" value="KAI3916009.1"/>
    <property type="molecule type" value="Genomic_DNA"/>
</dbReference>
<keyword evidence="2 4" id="KW-0328">Glycosyltransferase</keyword>
<keyword evidence="3 4" id="KW-0808">Transferase</keyword>
<evidence type="ECO:0000256" key="2">
    <source>
        <dbReference type="ARBA" id="ARBA00022676"/>
    </source>
</evidence>
<dbReference type="InterPro" id="IPR035595">
    <property type="entry name" value="UDP_glycos_trans_CS"/>
</dbReference>
<dbReference type="Proteomes" id="UP001202328">
    <property type="component" value="Unassembled WGS sequence"/>
</dbReference>
<evidence type="ECO:0000256" key="5">
    <source>
        <dbReference type="RuleBase" id="RU362057"/>
    </source>
</evidence>
<evidence type="ECO:0000256" key="1">
    <source>
        <dbReference type="ARBA" id="ARBA00009995"/>
    </source>
</evidence>
<dbReference type="FunFam" id="3.40.50.2000:FF:000047">
    <property type="entry name" value="Glycosyltransferase"/>
    <property type="match status" value="1"/>
</dbReference>
<proteinExistence type="inferred from homology"/>
<dbReference type="Pfam" id="PF00201">
    <property type="entry name" value="UDPGT"/>
    <property type="match status" value="1"/>
</dbReference>
<dbReference type="FunFam" id="3.40.50.2000:FF:000071">
    <property type="entry name" value="Glycosyltransferase"/>
    <property type="match status" value="1"/>
</dbReference>
<accession>A0AAD4SPQ2</accession>
<dbReference type="Gene3D" id="3.40.50.2000">
    <property type="entry name" value="Glycogen Phosphorylase B"/>
    <property type="match status" value="2"/>
</dbReference>
<dbReference type="PANTHER" id="PTHR48047:SF150">
    <property type="entry name" value="SOLANIDINE UDP-GLUCOSE GLUCOSYLTRANSFERASE 1"/>
    <property type="match status" value="1"/>
</dbReference>
<keyword evidence="7" id="KW-1185">Reference proteome</keyword>
<comment type="caution">
    <text evidence="6">The sequence shown here is derived from an EMBL/GenBank/DDBJ whole genome shotgun (WGS) entry which is preliminary data.</text>
</comment>
<dbReference type="GO" id="GO:0035251">
    <property type="term" value="F:UDP-glucosyltransferase activity"/>
    <property type="evidence" value="ECO:0007669"/>
    <property type="project" value="TreeGrafter"/>
</dbReference>
<dbReference type="SUPFAM" id="SSF53756">
    <property type="entry name" value="UDP-Glycosyltransferase/glycogen phosphorylase"/>
    <property type="match status" value="1"/>
</dbReference>
<dbReference type="PANTHER" id="PTHR48047">
    <property type="entry name" value="GLYCOSYLTRANSFERASE"/>
    <property type="match status" value="1"/>
</dbReference>
<dbReference type="CDD" id="cd03784">
    <property type="entry name" value="GT1_Gtf-like"/>
    <property type="match status" value="1"/>
</dbReference>
<evidence type="ECO:0000313" key="6">
    <source>
        <dbReference type="EMBL" id="KAI3916009.1"/>
    </source>
</evidence>
<reference evidence="6" key="1">
    <citation type="submission" date="2022-04" db="EMBL/GenBank/DDBJ databases">
        <title>A functionally conserved STORR gene fusion in Papaver species that diverged 16.8 million years ago.</title>
        <authorList>
            <person name="Catania T."/>
        </authorList>
    </citation>
    <scope>NUCLEOTIDE SEQUENCE</scope>
    <source>
        <strain evidence="6">S-188037</strain>
    </source>
</reference>
<protein>
    <recommendedName>
        <fullName evidence="5">Glycosyltransferase</fullName>
        <ecNumber evidence="5">2.4.1.-</ecNumber>
    </recommendedName>
</protein>
<dbReference type="AlphaFoldDB" id="A0AAD4SPQ2"/>
<dbReference type="EC" id="2.4.1.-" evidence="5"/>
<gene>
    <name evidence="6" type="ORF">MKW98_004450</name>
</gene>
<evidence type="ECO:0000256" key="4">
    <source>
        <dbReference type="RuleBase" id="RU003718"/>
    </source>
</evidence>
<name>A0AAD4SPQ2_9MAGN</name>
<evidence type="ECO:0000313" key="7">
    <source>
        <dbReference type="Proteomes" id="UP001202328"/>
    </source>
</evidence>
<organism evidence="6 7">
    <name type="scientific">Papaver atlanticum</name>
    <dbReference type="NCBI Taxonomy" id="357466"/>
    <lineage>
        <taxon>Eukaryota</taxon>
        <taxon>Viridiplantae</taxon>
        <taxon>Streptophyta</taxon>
        <taxon>Embryophyta</taxon>
        <taxon>Tracheophyta</taxon>
        <taxon>Spermatophyta</taxon>
        <taxon>Magnoliopsida</taxon>
        <taxon>Ranunculales</taxon>
        <taxon>Papaveraceae</taxon>
        <taxon>Papaveroideae</taxon>
        <taxon>Papaver</taxon>
    </lineage>
</organism>
<evidence type="ECO:0000256" key="3">
    <source>
        <dbReference type="ARBA" id="ARBA00022679"/>
    </source>
</evidence>
<dbReference type="PROSITE" id="PS00375">
    <property type="entry name" value="UDPGT"/>
    <property type="match status" value="1"/>
</dbReference>